<name>A0A2B4RS22_STYPI</name>
<proteinExistence type="predicted"/>
<gene>
    <name evidence="1" type="ORF">AWC38_SpisGene16540</name>
</gene>
<dbReference type="SUPFAM" id="SSF52980">
    <property type="entry name" value="Restriction endonuclease-like"/>
    <property type="match status" value="1"/>
</dbReference>
<evidence type="ECO:0000313" key="1">
    <source>
        <dbReference type="EMBL" id="PFX19055.1"/>
    </source>
</evidence>
<dbReference type="InterPro" id="IPR011604">
    <property type="entry name" value="PDDEXK-like_dom_sf"/>
</dbReference>
<evidence type="ECO:0000313" key="2">
    <source>
        <dbReference type="Proteomes" id="UP000225706"/>
    </source>
</evidence>
<dbReference type="OrthoDB" id="10349608at2759"/>
<comment type="caution">
    <text evidence="1">The sequence shown here is derived from an EMBL/GenBank/DDBJ whole genome shotgun (WGS) entry which is preliminary data.</text>
</comment>
<dbReference type="InterPro" id="IPR011335">
    <property type="entry name" value="Restrct_endonuc-II-like"/>
</dbReference>
<protein>
    <recommendedName>
        <fullName evidence="3">YqaJ viral recombinase domain-containing protein</fullName>
    </recommendedName>
</protein>
<organism evidence="1 2">
    <name type="scientific">Stylophora pistillata</name>
    <name type="common">Smooth cauliflower coral</name>
    <dbReference type="NCBI Taxonomy" id="50429"/>
    <lineage>
        <taxon>Eukaryota</taxon>
        <taxon>Metazoa</taxon>
        <taxon>Cnidaria</taxon>
        <taxon>Anthozoa</taxon>
        <taxon>Hexacorallia</taxon>
        <taxon>Scleractinia</taxon>
        <taxon>Astrocoeniina</taxon>
        <taxon>Pocilloporidae</taxon>
        <taxon>Stylophora</taxon>
    </lineage>
</organism>
<evidence type="ECO:0008006" key="3">
    <source>
        <dbReference type="Google" id="ProtNLM"/>
    </source>
</evidence>
<dbReference type="Proteomes" id="UP000225706">
    <property type="component" value="Unassembled WGS sequence"/>
</dbReference>
<accession>A0A2B4RS22</accession>
<keyword evidence="2" id="KW-1185">Reference proteome</keyword>
<dbReference type="Gene3D" id="3.90.320.10">
    <property type="match status" value="1"/>
</dbReference>
<reference evidence="2" key="1">
    <citation type="journal article" date="2017" name="bioRxiv">
        <title>Comparative analysis of the genomes of Stylophora pistillata and Acropora digitifera provides evidence for extensive differences between species of corals.</title>
        <authorList>
            <person name="Voolstra C.R."/>
            <person name="Li Y."/>
            <person name="Liew Y.J."/>
            <person name="Baumgarten S."/>
            <person name="Zoccola D."/>
            <person name="Flot J.-F."/>
            <person name="Tambutte S."/>
            <person name="Allemand D."/>
            <person name="Aranda M."/>
        </authorList>
    </citation>
    <scope>NUCLEOTIDE SEQUENCE [LARGE SCALE GENOMIC DNA]</scope>
</reference>
<dbReference type="EMBL" id="LSMT01000379">
    <property type="protein sequence ID" value="PFX19055.1"/>
    <property type="molecule type" value="Genomic_DNA"/>
</dbReference>
<dbReference type="GO" id="GO:0006281">
    <property type="term" value="P:DNA repair"/>
    <property type="evidence" value="ECO:0007669"/>
    <property type="project" value="UniProtKB-ARBA"/>
</dbReference>
<dbReference type="AlphaFoldDB" id="A0A2B4RS22"/>
<sequence>MQDISSSKIPSIMELQKLKDWKKSLLTIPQPMDEALVKEFLLEVGYSQTDVRKYKTLRAWQQFTQLSKTTLPADPTCTELPCSWSNPKGTSVDPVTTEQIHFYKSRFDEQPLAKKFRATPTVSVQFFGVSRNYVSEETDKQMKQNLKMAILAANKDKSMPPVYYLLKCKFMKSECAFAETHKLPKELDEDDPRLLPGYAVDVEATPHVQISSDNVSLPQIISAPCQKTPKENTTLLLVISPAEQCKSSKESQVSLVPVTLFCENGTFDEENTFQPPITYPVQIPSIPPMSYHAFDFYNYNNVKVSIQQHGAGKLKKKLSLNPLADVLKLANRLSTTCDSMPHLKAIRLGKENEDVASQLYVRYQNSHGSPRTKVFHCGLVINPHFPGLGASPDRLGYDPNAKPSTGGLEVKYIESAQGVTPLEAFKSKQAPKEGKKKSFCLKMKDGHLQLNEITITFTRSRVRKEYQEYNGLTLLC</sequence>